<organism evidence="1 2">
    <name type="scientific">Methanolobus vulcani</name>
    <dbReference type="NCBI Taxonomy" id="38026"/>
    <lineage>
        <taxon>Archaea</taxon>
        <taxon>Methanobacteriati</taxon>
        <taxon>Methanobacteriota</taxon>
        <taxon>Stenosarchaea group</taxon>
        <taxon>Methanomicrobia</taxon>
        <taxon>Methanosarcinales</taxon>
        <taxon>Methanosarcinaceae</taxon>
        <taxon>Methanolobus</taxon>
    </lineage>
</organism>
<evidence type="ECO:0000313" key="2">
    <source>
        <dbReference type="Proteomes" id="UP000319335"/>
    </source>
</evidence>
<keyword evidence="2" id="KW-1185">Reference proteome</keyword>
<sequence length="59" mass="6442">MVRAKNDRKVTPGIIELLPARAHIDPAACYFDVGSFHPGRAAAAKGEVVRLLKEIVSWV</sequence>
<dbReference type="EMBL" id="VIAQ01000015">
    <property type="protein sequence ID" value="TQD24871.1"/>
    <property type="molecule type" value="Genomic_DNA"/>
</dbReference>
<dbReference type="Proteomes" id="UP000319335">
    <property type="component" value="Unassembled WGS sequence"/>
</dbReference>
<dbReference type="AlphaFoldDB" id="A0A7Z8P1K9"/>
<comment type="caution">
    <text evidence="1">The sequence shown here is derived from an EMBL/GenBank/DDBJ whole genome shotgun (WGS) entry which is preliminary data.</text>
</comment>
<gene>
    <name evidence="1" type="ORF">FKV42_07265</name>
</gene>
<protein>
    <submittedName>
        <fullName evidence="1">Uncharacterized protein</fullName>
    </submittedName>
</protein>
<accession>A0A7Z8P1K9</accession>
<name>A0A7Z8P1K9_9EURY</name>
<proteinExistence type="predicted"/>
<evidence type="ECO:0000313" key="1">
    <source>
        <dbReference type="EMBL" id="TQD24871.1"/>
    </source>
</evidence>
<reference evidence="1 2" key="1">
    <citation type="submission" date="2019-06" db="EMBL/GenBank/DDBJ databases">
        <title>Draft genome sequence of Methanolobus vulcani B1d.</title>
        <authorList>
            <person name="Creighbaum A.J."/>
            <person name="Ticak T."/>
            <person name="Hariraju D."/>
            <person name="Arivett B.A."/>
            <person name="Ferguson D.J.Jr."/>
        </authorList>
    </citation>
    <scope>NUCLEOTIDE SEQUENCE [LARGE SCALE GENOMIC DNA]</scope>
    <source>
        <strain evidence="1 2">B1d</strain>
    </source>
</reference>